<keyword evidence="3" id="KW-0597">Phosphoprotein</keyword>
<dbReference type="InterPro" id="IPR045851">
    <property type="entry name" value="AMP-bd_C_sf"/>
</dbReference>
<evidence type="ECO:0000313" key="5">
    <source>
        <dbReference type="EMBL" id="XBP96065.1"/>
    </source>
</evidence>
<evidence type="ECO:0000313" key="6">
    <source>
        <dbReference type="EMBL" id="XCH76769.1"/>
    </source>
</evidence>
<dbReference type="InterPro" id="IPR025110">
    <property type="entry name" value="AMP-bd_C"/>
</dbReference>
<evidence type="ECO:0000256" key="1">
    <source>
        <dbReference type="ARBA" id="ARBA00001957"/>
    </source>
</evidence>
<dbReference type="EMBL" id="CP159342">
    <property type="protein sequence ID" value="XCH76769.1"/>
    <property type="molecule type" value="Genomic_DNA"/>
</dbReference>
<dbReference type="EMBL" id="CP157762">
    <property type="protein sequence ID" value="XBP96065.1"/>
    <property type="molecule type" value="Genomic_DNA"/>
</dbReference>
<dbReference type="Pfam" id="PF00550">
    <property type="entry name" value="PP-binding"/>
    <property type="match status" value="1"/>
</dbReference>
<dbReference type="SUPFAM" id="SSF47336">
    <property type="entry name" value="ACP-like"/>
    <property type="match status" value="1"/>
</dbReference>
<dbReference type="PANTHER" id="PTHR45527:SF1">
    <property type="entry name" value="FATTY ACID SYNTHASE"/>
    <property type="match status" value="1"/>
</dbReference>
<evidence type="ECO:0000256" key="2">
    <source>
        <dbReference type="ARBA" id="ARBA00022450"/>
    </source>
</evidence>
<dbReference type="GO" id="GO:0044550">
    <property type="term" value="P:secondary metabolite biosynthetic process"/>
    <property type="evidence" value="ECO:0007669"/>
    <property type="project" value="UniProtKB-ARBA"/>
</dbReference>
<dbReference type="Pfam" id="PF13193">
    <property type="entry name" value="AMP-binding_C"/>
    <property type="match status" value="1"/>
</dbReference>
<dbReference type="PROSITE" id="PS00012">
    <property type="entry name" value="PHOSPHOPANTETHEINE"/>
    <property type="match status" value="1"/>
</dbReference>
<dbReference type="PROSITE" id="PS50075">
    <property type="entry name" value="CARRIER"/>
    <property type="match status" value="1"/>
</dbReference>
<reference evidence="5" key="1">
    <citation type="submission" date="2024-01" db="EMBL/GenBank/DDBJ databases">
        <title>The genome sequence of Micromonospora mangrovi CCTCC AA 2012012.</title>
        <authorList>
            <person name="Gao J."/>
        </authorList>
    </citation>
    <scope>NUCLEOTIDE SEQUENCE</scope>
    <source>
        <strain evidence="5">CCTCC AA 2012012</strain>
    </source>
</reference>
<accession>A0AAU7MEL2</accession>
<dbReference type="Gene3D" id="3.40.50.980">
    <property type="match status" value="2"/>
</dbReference>
<dbReference type="FunFam" id="3.40.50.12780:FF:000012">
    <property type="entry name" value="Non-ribosomal peptide synthetase"/>
    <property type="match status" value="1"/>
</dbReference>
<reference evidence="6" key="2">
    <citation type="submission" date="2024-06" db="EMBL/GenBank/DDBJ databases">
        <title>Micromonospora mangrovi CCTCC AA 2012012 genome sequences.</title>
        <authorList>
            <person name="Gao J."/>
        </authorList>
    </citation>
    <scope>NUCLEOTIDE SEQUENCE</scope>
    <source>
        <strain evidence="6">CCTCC AA 2012012</strain>
    </source>
</reference>
<dbReference type="Gene3D" id="3.30.559.30">
    <property type="entry name" value="Nonribosomal peptide synthetase, condensation domain"/>
    <property type="match status" value="1"/>
</dbReference>
<dbReference type="RefSeq" id="WP_350937454.1">
    <property type="nucleotide sequence ID" value="NZ_CP157762.1"/>
</dbReference>
<evidence type="ECO:0000256" key="3">
    <source>
        <dbReference type="ARBA" id="ARBA00022553"/>
    </source>
</evidence>
<dbReference type="InterPro" id="IPR010071">
    <property type="entry name" value="AA_adenyl_dom"/>
</dbReference>
<dbReference type="InterPro" id="IPR009081">
    <property type="entry name" value="PP-bd_ACP"/>
</dbReference>
<dbReference type="FunFam" id="1.10.1200.10:FF:000016">
    <property type="entry name" value="Non-ribosomal peptide synthase"/>
    <property type="match status" value="1"/>
</dbReference>
<gene>
    <name evidence="6" type="ORF">ABUL08_11965</name>
    <name evidence="5" type="ORF">VK199_11915</name>
</gene>
<dbReference type="Pfam" id="PF00501">
    <property type="entry name" value="AMP-binding"/>
    <property type="match status" value="1"/>
</dbReference>
<dbReference type="GO" id="GO:0043041">
    <property type="term" value="P:amino acid activation for nonribosomal peptide biosynthetic process"/>
    <property type="evidence" value="ECO:0007669"/>
    <property type="project" value="TreeGrafter"/>
</dbReference>
<dbReference type="InterPro" id="IPR006162">
    <property type="entry name" value="Ppantetheine_attach_site"/>
</dbReference>
<dbReference type="SMART" id="SM00823">
    <property type="entry name" value="PKS_PP"/>
    <property type="match status" value="1"/>
</dbReference>
<feature type="domain" description="Carrier" evidence="4">
    <location>
        <begin position="738"/>
        <end position="813"/>
    </location>
</feature>
<dbReference type="Gene3D" id="2.30.38.10">
    <property type="entry name" value="Luciferase, Domain 3"/>
    <property type="match status" value="1"/>
</dbReference>
<sequence length="826" mass="85637">MDTGYWERLLDGAEPTRLDVVRPAPPGATPAPVAVPGPPGAPGPAELVAAVALVLAAHAGTEEVCCAVRPAGGSAVPVRVRPAYAQTVMGFVAGVQAQLAAAQAQAPALAGVDLSAWCDVVVDLDGGPVDGTAALAWDAHGTLRYDPARVDADAGHRLDGGVRRMLELLGDLPGRTPLWTLDVLTAEERRRILHDWNDTATGTGPAETIHGLVERQVAATPDALAVVAGATRLSYAELDRRAGLLAANLAAAGAGPGRSVALHLDRTAHLVVAMLGVLKAGAAYLPLDPGLPPARARTLLDSLDVAVVVTDAAAVPVVCELAAEAPSVRDVVYLADEATTAPPVAGPRLRYGYAAVPPGSPPPAPAAPDDVAYTIFTSGSTGTPKGVTLTHAPVVNLIRWVNTTHGVGPDDQVLFVTSPGFDLSVYDVFGLLAAGGSVRVAASDELRDPHRLLTVLDSEPITFWDSAPAALQQIEPLLAARAAVTGSTLRLVFLSGDWVPLTLPGAVRAAFPRATVVALGGATEAAIWSNSFPVDTVQPDWPSVPYGRPIANARYHVLDGWLRPVPVGAPGDLYIAGDCLALGYHGDGALTAAKFLPDPFGPVPGARMYATGDRARYWPDGVLEFLGRRDQQVKVRGYRIELGEISSALAERPEVSTAVAVVHGAGPAARIVAYAVPRPGAVLDPAALRRELAARLPEYMVPGQVVPIDTVPTTANGKLDRAALPVPDPAAERADFAAPDSPAEKAVAEIWSQVLGVERIGLHDNFFDLGGHSLLIAQLIATVQSSLDVTVPMTALLQHQTLGAFAAAVEQAVIDDELGEEESGGR</sequence>
<dbReference type="InterPro" id="IPR020806">
    <property type="entry name" value="PKS_PP-bd"/>
</dbReference>
<dbReference type="PANTHER" id="PTHR45527">
    <property type="entry name" value="NONRIBOSOMAL PEPTIDE SYNTHETASE"/>
    <property type="match status" value="1"/>
</dbReference>
<dbReference type="GO" id="GO:0005737">
    <property type="term" value="C:cytoplasm"/>
    <property type="evidence" value="ECO:0007669"/>
    <property type="project" value="TreeGrafter"/>
</dbReference>
<dbReference type="AlphaFoldDB" id="A0AAU7MEL2"/>
<dbReference type="Gene3D" id="3.30.300.30">
    <property type="match status" value="1"/>
</dbReference>
<dbReference type="Gene3D" id="1.10.1200.10">
    <property type="entry name" value="ACP-like"/>
    <property type="match status" value="1"/>
</dbReference>
<dbReference type="GO" id="GO:0072330">
    <property type="term" value="P:monocarboxylic acid biosynthetic process"/>
    <property type="evidence" value="ECO:0007669"/>
    <property type="project" value="UniProtKB-ARBA"/>
</dbReference>
<dbReference type="FunFam" id="3.30.300.30:FF:000010">
    <property type="entry name" value="Enterobactin synthetase component F"/>
    <property type="match status" value="1"/>
</dbReference>
<evidence type="ECO:0000259" key="4">
    <source>
        <dbReference type="PROSITE" id="PS50075"/>
    </source>
</evidence>
<proteinExistence type="predicted"/>
<protein>
    <submittedName>
        <fullName evidence="5">Non-ribosomal peptide synthetase</fullName>
    </submittedName>
</protein>
<dbReference type="InterPro" id="IPR000873">
    <property type="entry name" value="AMP-dep_synth/lig_dom"/>
</dbReference>
<name>A0AAU7MEL2_9ACTN</name>
<comment type="cofactor">
    <cofactor evidence="1">
        <name>pantetheine 4'-phosphate</name>
        <dbReference type="ChEBI" id="CHEBI:47942"/>
    </cofactor>
</comment>
<organism evidence="5">
    <name type="scientific">Micromonospora sp. CCTCC AA 2012012</name>
    <dbReference type="NCBI Taxonomy" id="3111921"/>
    <lineage>
        <taxon>Bacteria</taxon>
        <taxon>Bacillati</taxon>
        <taxon>Actinomycetota</taxon>
        <taxon>Actinomycetes</taxon>
        <taxon>Micromonosporales</taxon>
        <taxon>Micromonosporaceae</taxon>
        <taxon>Micromonospora</taxon>
    </lineage>
</organism>
<dbReference type="NCBIfam" id="TIGR01733">
    <property type="entry name" value="AA-adenyl-dom"/>
    <property type="match status" value="1"/>
</dbReference>
<keyword evidence="2" id="KW-0596">Phosphopantetheine</keyword>
<dbReference type="GO" id="GO:0031177">
    <property type="term" value="F:phosphopantetheine binding"/>
    <property type="evidence" value="ECO:0007669"/>
    <property type="project" value="InterPro"/>
</dbReference>
<dbReference type="SUPFAM" id="SSF52777">
    <property type="entry name" value="CoA-dependent acyltransferases"/>
    <property type="match status" value="1"/>
</dbReference>
<dbReference type="SUPFAM" id="SSF56801">
    <property type="entry name" value="Acetyl-CoA synthetase-like"/>
    <property type="match status" value="1"/>
</dbReference>
<dbReference type="InterPro" id="IPR036736">
    <property type="entry name" value="ACP-like_sf"/>
</dbReference>